<dbReference type="GO" id="GO:0006633">
    <property type="term" value="P:fatty acid biosynthetic process"/>
    <property type="evidence" value="ECO:0007669"/>
    <property type="project" value="UniProtKB-KW"/>
</dbReference>
<keyword evidence="6" id="KW-0443">Lipid metabolism</keyword>
<dbReference type="GO" id="GO:0008897">
    <property type="term" value="F:holo-[acyl-carrier-protein] synthase activity"/>
    <property type="evidence" value="ECO:0007669"/>
    <property type="project" value="InterPro"/>
</dbReference>
<evidence type="ECO:0000256" key="3">
    <source>
        <dbReference type="ARBA" id="ARBA00022723"/>
    </source>
</evidence>
<proteinExistence type="inferred from homology"/>
<dbReference type="AlphaFoldDB" id="X6P1F2"/>
<dbReference type="InterPro" id="IPR037143">
    <property type="entry name" value="4-PPantetheinyl_Trfase_dom_sf"/>
</dbReference>
<evidence type="ECO:0000256" key="1">
    <source>
        <dbReference type="ARBA" id="ARBA00022516"/>
    </source>
</evidence>
<protein>
    <recommendedName>
        <fullName evidence="8">4'-phosphopantetheinyl transferase domain-containing protein</fullName>
    </recommendedName>
</protein>
<dbReference type="SUPFAM" id="SSF56214">
    <property type="entry name" value="4'-phosphopantetheinyl transferase"/>
    <property type="match status" value="1"/>
</dbReference>
<keyword evidence="3" id="KW-0479">Metal-binding</keyword>
<accession>X6P1F2</accession>
<evidence type="ECO:0000256" key="2">
    <source>
        <dbReference type="ARBA" id="ARBA00022679"/>
    </source>
</evidence>
<keyword evidence="1" id="KW-0444">Lipid biosynthesis</keyword>
<dbReference type="InterPro" id="IPR008278">
    <property type="entry name" value="4-PPantetheinyl_Trfase_dom"/>
</dbReference>
<dbReference type="Proteomes" id="UP000023152">
    <property type="component" value="Unassembled WGS sequence"/>
</dbReference>
<evidence type="ECO:0000313" key="10">
    <source>
        <dbReference type="Proteomes" id="UP000023152"/>
    </source>
</evidence>
<dbReference type="Gene3D" id="3.90.470.20">
    <property type="entry name" value="4'-phosphopantetheinyl transferase domain"/>
    <property type="match status" value="1"/>
</dbReference>
<keyword evidence="7" id="KW-0275">Fatty acid biosynthesis</keyword>
<evidence type="ECO:0000256" key="6">
    <source>
        <dbReference type="ARBA" id="ARBA00023098"/>
    </source>
</evidence>
<evidence type="ECO:0000313" key="9">
    <source>
        <dbReference type="EMBL" id="ETO32365.1"/>
    </source>
</evidence>
<evidence type="ECO:0000256" key="4">
    <source>
        <dbReference type="ARBA" id="ARBA00022832"/>
    </source>
</evidence>
<gene>
    <name evidence="9" type="ORF">RFI_04751</name>
</gene>
<keyword evidence="4" id="KW-0276">Fatty acid metabolism</keyword>
<keyword evidence="2" id="KW-0808">Transferase</keyword>
<dbReference type="InterPro" id="IPR002582">
    <property type="entry name" value="ACPS"/>
</dbReference>
<dbReference type="NCBIfam" id="TIGR00556">
    <property type="entry name" value="pantethn_trn"/>
    <property type="match status" value="1"/>
</dbReference>
<organism evidence="9 10">
    <name type="scientific">Reticulomyxa filosa</name>
    <dbReference type="NCBI Taxonomy" id="46433"/>
    <lineage>
        <taxon>Eukaryota</taxon>
        <taxon>Sar</taxon>
        <taxon>Rhizaria</taxon>
        <taxon>Retaria</taxon>
        <taxon>Foraminifera</taxon>
        <taxon>Monothalamids</taxon>
        <taxon>Reticulomyxidae</taxon>
        <taxon>Reticulomyxa</taxon>
    </lineage>
</organism>
<dbReference type="EMBL" id="ASPP01004250">
    <property type="protein sequence ID" value="ETO32365.1"/>
    <property type="molecule type" value="Genomic_DNA"/>
</dbReference>
<keyword evidence="5" id="KW-0460">Magnesium</keyword>
<evidence type="ECO:0000259" key="8">
    <source>
        <dbReference type="Pfam" id="PF01648"/>
    </source>
</evidence>
<dbReference type="GO" id="GO:0000287">
    <property type="term" value="F:magnesium ion binding"/>
    <property type="evidence" value="ECO:0007669"/>
    <property type="project" value="InterPro"/>
</dbReference>
<keyword evidence="10" id="KW-1185">Reference proteome</keyword>
<evidence type="ECO:0000256" key="5">
    <source>
        <dbReference type="ARBA" id="ARBA00022842"/>
    </source>
</evidence>
<dbReference type="HAMAP" id="MF_00101">
    <property type="entry name" value="AcpS"/>
    <property type="match status" value="1"/>
</dbReference>
<dbReference type="Pfam" id="PF01648">
    <property type="entry name" value="ACPS"/>
    <property type="match status" value="1"/>
</dbReference>
<reference evidence="9 10" key="1">
    <citation type="journal article" date="2013" name="Curr. Biol.">
        <title>The Genome of the Foraminiferan Reticulomyxa filosa.</title>
        <authorList>
            <person name="Glockner G."/>
            <person name="Hulsmann N."/>
            <person name="Schleicher M."/>
            <person name="Noegel A.A."/>
            <person name="Eichinger L."/>
            <person name="Gallinger C."/>
            <person name="Pawlowski J."/>
            <person name="Sierra R."/>
            <person name="Euteneuer U."/>
            <person name="Pillet L."/>
            <person name="Moustafa A."/>
            <person name="Platzer M."/>
            <person name="Groth M."/>
            <person name="Szafranski K."/>
            <person name="Schliwa M."/>
        </authorList>
    </citation>
    <scope>NUCLEOTIDE SEQUENCE [LARGE SCALE GENOMIC DNA]</scope>
</reference>
<comment type="caution">
    <text evidence="9">The sequence shown here is derived from an EMBL/GenBank/DDBJ whole genome shotgun (WGS) entry which is preliminary data.</text>
</comment>
<feature type="domain" description="4'-phosphopantetheinyl transferase" evidence="8">
    <location>
        <begin position="5"/>
        <end position="104"/>
    </location>
</feature>
<evidence type="ECO:0000256" key="7">
    <source>
        <dbReference type="ARBA" id="ARBA00023160"/>
    </source>
</evidence>
<dbReference type="OrthoDB" id="15433at2759"/>
<dbReference type="InterPro" id="IPR004568">
    <property type="entry name" value="Ppantetheine-prot_Trfase_dom"/>
</dbReference>
<sequence>MMIKGIGVDIVQTIRIFTLFEKYGDKFLRKALHPNEIQRCHLLRKSNVEKQQQYLGTIWAVKEALVKATQKRLLFPEIEYYKKPNGAPQLKYYGSAHHWMSSQQINTHLSVSHDGAFTVAFIRHLNFSTKKIYSFKAKYLTTKISYYVISIFTKILKLKSFFSIWNPFSQKR</sequence>
<name>X6P1F2_RETFI</name>